<dbReference type="EnsemblPlants" id="Pp3c1_38677V3.1">
    <property type="protein sequence ID" value="PAC:32971159.CDS.1"/>
    <property type="gene ID" value="Pp3c1_38677"/>
</dbReference>
<dbReference type="AlphaFoldDB" id="A0A2K1LBG7"/>
<proteinExistence type="predicted"/>
<dbReference type="InParanoid" id="A0A2K1LBG7"/>
<protein>
    <submittedName>
        <fullName evidence="2 3">Uncharacterized protein</fullName>
    </submittedName>
</protein>
<keyword evidence="4" id="KW-1185">Reference proteome</keyword>
<name>A0A2K1LBG7_PHYPA</name>
<dbReference type="Proteomes" id="UP000006727">
    <property type="component" value="Chromosome 1"/>
</dbReference>
<accession>A0A2K1LBG7</accession>
<evidence type="ECO:0000313" key="2">
    <source>
        <dbReference type="EMBL" id="PNR63363.1"/>
    </source>
</evidence>
<dbReference type="EMBL" id="ABEU02000001">
    <property type="protein sequence ID" value="PNR63363.1"/>
    <property type="molecule type" value="Genomic_DNA"/>
</dbReference>
<organism evidence="2">
    <name type="scientific">Physcomitrium patens</name>
    <name type="common">Spreading-leaved earth moss</name>
    <name type="synonym">Physcomitrella patens</name>
    <dbReference type="NCBI Taxonomy" id="3218"/>
    <lineage>
        <taxon>Eukaryota</taxon>
        <taxon>Viridiplantae</taxon>
        <taxon>Streptophyta</taxon>
        <taxon>Embryophyta</taxon>
        <taxon>Bryophyta</taxon>
        <taxon>Bryophytina</taxon>
        <taxon>Bryopsida</taxon>
        <taxon>Funariidae</taxon>
        <taxon>Funariales</taxon>
        <taxon>Funariaceae</taxon>
        <taxon>Physcomitrium</taxon>
    </lineage>
</organism>
<evidence type="ECO:0000256" key="1">
    <source>
        <dbReference type="SAM" id="MobiDB-lite"/>
    </source>
</evidence>
<reference evidence="2 4" key="2">
    <citation type="journal article" date="2018" name="Plant J.">
        <title>The Physcomitrella patens chromosome-scale assembly reveals moss genome structure and evolution.</title>
        <authorList>
            <person name="Lang D."/>
            <person name="Ullrich K.K."/>
            <person name="Murat F."/>
            <person name="Fuchs J."/>
            <person name="Jenkins J."/>
            <person name="Haas F.B."/>
            <person name="Piednoel M."/>
            <person name="Gundlach H."/>
            <person name="Van Bel M."/>
            <person name="Meyberg R."/>
            <person name="Vives C."/>
            <person name="Morata J."/>
            <person name="Symeonidi A."/>
            <person name="Hiss M."/>
            <person name="Muchero W."/>
            <person name="Kamisugi Y."/>
            <person name="Saleh O."/>
            <person name="Blanc G."/>
            <person name="Decker E.L."/>
            <person name="van Gessel N."/>
            <person name="Grimwood J."/>
            <person name="Hayes R.D."/>
            <person name="Graham S.W."/>
            <person name="Gunter L.E."/>
            <person name="McDaniel S.F."/>
            <person name="Hoernstein S.N.W."/>
            <person name="Larsson A."/>
            <person name="Li F.W."/>
            <person name="Perroud P.F."/>
            <person name="Phillips J."/>
            <person name="Ranjan P."/>
            <person name="Rokshar D.S."/>
            <person name="Rothfels C.J."/>
            <person name="Schneider L."/>
            <person name="Shu S."/>
            <person name="Stevenson D.W."/>
            <person name="Thummler F."/>
            <person name="Tillich M."/>
            <person name="Villarreal Aguilar J.C."/>
            <person name="Widiez T."/>
            <person name="Wong G.K."/>
            <person name="Wymore A."/>
            <person name="Zhang Y."/>
            <person name="Zimmer A.D."/>
            <person name="Quatrano R.S."/>
            <person name="Mayer K.F.X."/>
            <person name="Goodstein D."/>
            <person name="Casacuberta J.M."/>
            <person name="Vandepoele K."/>
            <person name="Reski R."/>
            <person name="Cuming A.C."/>
            <person name="Tuskan G.A."/>
            <person name="Maumus F."/>
            <person name="Salse J."/>
            <person name="Schmutz J."/>
            <person name="Rensing S.A."/>
        </authorList>
    </citation>
    <scope>NUCLEOTIDE SEQUENCE [LARGE SCALE GENOMIC DNA]</scope>
    <source>
        <strain evidence="3 4">cv. Gransden 2004</strain>
    </source>
</reference>
<feature type="region of interest" description="Disordered" evidence="1">
    <location>
        <begin position="28"/>
        <end position="70"/>
    </location>
</feature>
<evidence type="ECO:0000313" key="4">
    <source>
        <dbReference type="Proteomes" id="UP000006727"/>
    </source>
</evidence>
<feature type="compositionally biased region" description="Basic and acidic residues" evidence="1">
    <location>
        <begin position="97"/>
        <end position="116"/>
    </location>
</feature>
<dbReference type="Gramene" id="Pp3c1_38677V3.1">
    <property type="protein sequence ID" value="PAC:32971159.CDS.1"/>
    <property type="gene ID" value="Pp3c1_38677"/>
</dbReference>
<feature type="region of interest" description="Disordered" evidence="1">
    <location>
        <begin position="93"/>
        <end position="116"/>
    </location>
</feature>
<evidence type="ECO:0000313" key="3">
    <source>
        <dbReference type="EnsemblPlants" id="PAC:32971159.CDS.1"/>
    </source>
</evidence>
<reference evidence="2 4" key="1">
    <citation type="journal article" date="2008" name="Science">
        <title>The Physcomitrella genome reveals evolutionary insights into the conquest of land by plants.</title>
        <authorList>
            <person name="Rensing S."/>
            <person name="Lang D."/>
            <person name="Zimmer A."/>
            <person name="Terry A."/>
            <person name="Salamov A."/>
            <person name="Shapiro H."/>
            <person name="Nishiyama T."/>
            <person name="Perroud P.-F."/>
            <person name="Lindquist E."/>
            <person name="Kamisugi Y."/>
            <person name="Tanahashi T."/>
            <person name="Sakakibara K."/>
            <person name="Fujita T."/>
            <person name="Oishi K."/>
            <person name="Shin-I T."/>
            <person name="Kuroki Y."/>
            <person name="Toyoda A."/>
            <person name="Suzuki Y."/>
            <person name="Hashimoto A."/>
            <person name="Yamaguchi K."/>
            <person name="Sugano A."/>
            <person name="Kohara Y."/>
            <person name="Fujiyama A."/>
            <person name="Anterola A."/>
            <person name="Aoki S."/>
            <person name="Ashton N."/>
            <person name="Barbazuk W.B."/>
            <person name="Barker E."/>
            <person name="Bennetzen J."/>
            <person name="Bezanilla M."/>
            <person name="Blankenship R."/>
            <person name="Cho S.H."/>
            <person name="Dutcher S."/>
            <person name="Estelle M."/>
            <person name="Fawcett J.A."/>
            <person name="Gundlach H."/>
            <person name="Hanada K."/>
            <person name="Heyl A."/>
            <person name="Hicks K.A."/>
            <person name="Hugh J."/>
            <person name="Lohr M."/>
            <person name="Mayer K."/>
            <person name="Melkozernov A."/>
            <person name="Murata T."/>
            <person name="Nelson D."/>
            <person name="Pils B."/>
            <person name="Prigge M."/>
            <person name="Reiss B."/>
            <person name="Renner T."/>
            <person name="Rombauts S."/>
            <person name="Rushton P."/>
            <person name="Sanderfoot A."/>
            <person name="Schween G."/>
            <person name="Shiu S.-H."/>
            <person name="Stueber K."/>
            <person name="Theodoulou F.L."/>
            <person name="Tu H."/>
            <person name="Van de Peer Y."/>
            <person name="Verrier P.J."/>
            <person name="Waters E."/>
            <person name="Wood A."/>
            <person name="Yang L."/>
            <person name="Cove D."/>
            <person name="Cuming A."/>
            <person name="Hasebe M."/>
            <person name="Lucas S."/>
            <person name="Mishler D.B."/>
            <person name="Reski R."/>
            <person name="Grigoriev I."/>
            <person name="Quatrano R.S."/>
            <person name="Boore J.L."/>
        </authorList>
    </citation>
    <scope>NUCLEOTIDE SEQUENCE [LARGE SCALE GENOMIC DNA]</scope>
    <source>
        <strain evidence="3 4">cv. Gransden 2004</strain>
    </source>
</reference>
<reference evidence="3" key="3">
    <citation type="submission" date="2020-12" db="UniProtKB">
        <authorList>
            <consortium name="EnsemblPlants"/>
        </authorList>
    </citation>
    <scope>IDENTIFICATION</scope>
</reference>
<sequence>MGLRPLVLLTSSAHHQCRRALPALGLRGASHHHLPHERRRAQNRHPHAGRGIATGSAAAGNAPRNRSAADIRDASHAFKPKCEAATLCVELSLGEGEGQHEGRTEEKEAEFRNTSV</sequence>
<gene>
    <name evidence="2" type="ORF">PHYPA_001789</name>
</gene>
<feature type="compositionally biased region" description="Basic residues" evidence="1">
    <location>
        <begin position="29"/>
        <end position="48"/>
    </location>
</feature>